<evidence type="ECO:0000256" key="4">
    <source>
        <dbReference type="ARBA" id="ARBA00030169"/>
    </source>
</evidence>
<dbReference type="PANTHER" id="PTHR33254">
    <property type="entry name" value="4-HYDROXY-4-METHYL-2-OXOGLUTARATE ALDOLASE 3-RELATED"/>
    <property type="match status" value="1"/>
</dbReference>
<keyword evidence="6" id="KW-1185">Reference proteome</keyword>
<dbReference type="InterPro" id="IPR005493">
    <property type="entry name" value="RraA/RraA-like"/>
</dbReference>
<evidence type="ECO:0000256" key="2">
    <source>
        <dbReference type="ARBA" id="ARBA00016549"/>
    </source>
</evidence>
<dbReference type="RefSeq" id="WP_096276408.1">
    <property type="nucleotide sequence ID" value="NZ_CBCSBM010000007.1"/>
</dbReference>
<reference evidence="5 6" key="1">
    <citation type="submission" date="2020-07" db="EMBL/GenBank/DDBJ databases">
        <title>Halophilic bacteria isolated from french cheeses.</title>
        <authorList>
            <person name="Kothe C.I."/>
            <person name="Farah-Kraiem B."/>
            <person name="Renault P."/>
            <person name="Dridi B."/>
        </authorList>
    </citation>
    <scope>NUCLEOTIDE SEQUENCE [LARGE SCALE GENOMIC DNA]</scope>
    <source>
        <strain evidence="5 6">FME1</strain>
    </source>
</reference>
<evidence type="ECO:0000256" key="3">
    <source>
        <dbReference type="ARBA" id="ARBA00029596"/>
    </source>
</evidence>
<sequence length="212" mass="22608">MINTHLSSQLSQFGSASIYEAQGAIGALDSGIKPLSHTMQVFGPAFTVDIRPGDNLMLHYALLHIQPGDVLVVDAKRFTEAGPWGDILTEQAISKGVAGLIINGSVRDAQAIKTLGFPVFCRGLSIKGTAKKQPGKINIPLCIGDAVINPGDYIFGDEDGVVAVSPQNLAAVLKATQERENTEAQYREKIKQGSNTVDLLGLRDTLNKLKLA</sequence>
<accession>A0ABR9F0R9</accession>
<evidence type="ECO:0000313" key="5">
    <source>
        <dbReference type="EMBL" id="MBE0400068.1"/>
    </source>
</evidence>
<dbReference type="Proteomes" id="UP001645039">
    <property type="component" value="Unassembled WGS sequence"/>
</dbReference>
<gene>
    <name evidence="5" type="ORF">EI168_08080</name>
</gene>
<proteinExistence type="predicted"/>
<dbReference type="EMBL" id="RRZD01000006">
    <property type="protein sequence ID" value="MBE0400068.1"/>
    <property type="molecule type" value="Genomic_DNA"/>
</dbReference>
<dbReference type="InterPro" id="IPR036704">
    <property type="entry name" value="RraA/RraA-like_sf"/>
</dbReference>
<comment type="cofactor">
    <cofactor evidence="1">
        <name>a divalent metal cation</name>
        <dbReference type="ChEBI" id="CHEBI:60240"/>
    </cofactor>
</comment>
<comment type="caution">
    <text evidence="5">The sequence shown here is derived from an EMBL/GenBank/DDBJ whole genome shotgun (WGS) entry which is preliminary data.</text>
</comment>
<dbReference type="NCBIfam" id="NF006731">
    <property type="entry name" value="PRK09262.1"/>
    <property type="match status" value="1"/>
</dbReference>
<dbReference type="CDD" id="cd16841">
    <property type="entry name" value="RraA_family"/>
    <property type="match status" value="1"/>
</dbReference>
<evidence type="ECO:0000313" key="6">
    <source>
        <dbReference type="Proteomes" id="UP001645039"/>
    </source>
</evidence>
<evidence type="ECO:0000256" key="1">
    <source>
        <dbReference type="ARBA" id="ARBA00001968"/>
    </source>
</evidence>
<name>A0ABR9F0R9_9GAMM</name>
<dbReference type="Pfam" id="PF03737">
    <property type="entry name" value="RraA-like"/>
    <property type="match status" value="1"/>
</dbReference>
<protein>
    <recommendedName>
        <fullName evidence="2">Putative 4-hydroxy-4-methyl-2-oxoglutarate aldolase</fullName>
    </recommendedName>
    <alternativeName>
        <fullName evidence="3">Regulator of ribonuclease activity homolog</fullName>
    </alternativeName>
    <alternativeName>
        <fullName evidence="4">RraA-like protein</fullName>
    </alternativeName>
</protein>
<dbReference type="SUPFAM" id="SSF89562">
    <property type="entry name" value="RraA-like"/>
    <property type="match status" value="1"/>
</dbReference>
<organism evidence="5 6">
    <name type="scientific">Halomonas casei</name>
    <dbReference type="NCBI Taxonomy" id="2742613"/>
    <lineage>
        <taxon>Bacteria</taxon>
        <taxon>Pseudomonadati</taxon>
        <taxon>Pseudomonadota</taxon>
        <taxon>Gammaproteobacteria</taxon>
        <taxon>Oceanospirillales</taxon>
        <taxon>Halomonadaceae</taxon>
        <taxon>Halomonas</taxon>
    </lineage>
</organism>
<dbReference type="Gene3D" id="3.50.30.40">
    <property type="entry name" value="Ribonuclease E inhibitor RraA/RraA-like"/>
    <property type="match status" value="1"/>
</dbReference>
<dbReference type="PANTHER" id="PTHR33254:SF4">
    <property type="entry name" value="4-HYDROXY-4-METHYL-2-OXOGLUTARATE ALDOLASE 3-RELATED"/>
    <property type="match status" value="1"/>
</dbReference>